<dbReference type="EC" id="2.1.1.-" evidence="8"/>
<dbReference type="EMBL" id="JBBJBU010000003">
    <property type="protein sequence ID" value="KAK7206063.1"/>
    <property type="molecule type" value="Genomic_DNA"/>
</dbReference>
<accession>A0ABR1F887</accession>
<dbReference type="InterPro" id="IPR001737">
    <property type="entry name" value="KsgA/Erm"/>
</dbReference>
<keyword evidence="4 7" id="KW-0949">S-adenosyl-L-methionine</keyword>
<evidence type="ECO:0000313" key="10">
    <source>
        <dbReference type="Proteomes" id="UP001498771"/>
    </source>
</evidence>
<comment type="function">
    <text evidence="6">Mitochondrial transcription factor that confers selective promoter recognition on the core subunit of the yeast mitochondrial RNA polymerase. Interacts with DNA in a non-specific manner.</text>
</comment>
<evidence type="ECO:0000256" key="7">
    <source>
        <dbReference type="PROSITE-ProRule" id="PRU01026"/>
    </source>
</evidence>
<reference evidence="9 10" key="1">
    <citation type="submission" date="2024-03" db="EMBL/GenBank/DDBJ databases">
        <title>Genome-scale model development and genomic sequencing of the oleaginous clade Lipomyces.</title>
        <authorList>
            <consortium name="Lawrence Berkeley National Laboratory"/>
            <person name="Czajka J.J."/>
            <person name="Han Y."/>
            <person name="Kim J."/>
            <person name="Mondo S.J."/>
            <person name="Hofstad B.A."/>
            <person name="Robles A."/>
            <person name="Haridas S."/>
            <person name="Riley R."/>
            <person name="LaButti K."/>
            <person name="Pangilinan J."/>
            <person name="Andreopoulos W."/>
            <person name="Lipzen A."/>
            <person name="Yan J."/>
            <person name="Wang M."/>
            <person name="Ng V."/>
            <person name="Grigoriev I.V."/>
            <person name="Spatafora J.W."/>
            <person name="Magnuson J.K."/>
            <person name="Baker S.E."/>
            <person name="Pomraning K.R."/>
        </authorList>
    </citation>
    <scope>NUCLEOTIDE SEQUENCE [LARGE SCALE GENOMIC DNA]</scope>
    <source>
        <strain evidence="9 10">Phaff 52-87</strain>
    </source>
</reference>
<evidence type="ECO:0000313" key="9">
    <source>
        <dbReference type="EMBL" id="KAK7206063.1"/>
    </source>
</evidence>
<comment type="caution">
    <text evidence="7">Lacks conserved residue(s) required for the propagation of feature annotation.</text>
</comment>
<dbReference type="PANTHER" id="PTHR11727">
    <property type="entry name" value="DIMETHYLADENOSINE TRANSFERASE"/>
    <property type="match status" value="1"/>
</dbReference>
<feature type="binding site" evidence="7">
    <location>
        <position position="68"/>
    </location>
    <ligand>
        <name>S-adenosyl-L-methionine</name>
        <dbReference type="ChEBI" id="CHEBI:59789"/>
    </ligand>
</feature>
<comment type="caution">
    <text evidence="9">The sequence shown here is derived from an EMBL/GenBank/DDBJ whole genome shotgun (WGS) entry which is preliminary data.</text>
</comment>
<dbReference type="Gene3D" id="1.10.8.100">
    <property type="entry name" value="Ribosomal RNA adenine dimethylase-like, domain 2"/>
    <property type="match status" value="1"/>
</dbReference>
<dbReference type="GO" id="GO:0008168">
    <property type="term" value="F:methyltransferase activity"/>
    <property type="evidence" value="ECO:0007669"/>
    <property type="project" value="UniProtKB-KW"/>
</dbReference>
<dbReference type="Gene3D" id="3.40.50.150">
    <property type="entry name" value="Vaccinia Virus protein VP39"/>
    <property type="match status" value="1"/>
</dbReference>
<keyword evidence="10" id="KW-1185">Reference proteome</keyword>
<dbReference type="PANTHER" id="PTHR11727:SF17">
    <property type="entry name" value="DIMETHYLADENOSINE TRANSFERASE 1, MITOCHONDRIAL"/>
    <property type="match status" value="1"/>
</dbReference>
<keyword evidence="8" id="KW-0698">rRNA processing</keyword>
<evidence type="ECO:0000256" key="2">
    <source>
        <dbReference type="ARBA" id="ARBA00022603"/>
    </source>
</evidence>
<keyword evidence="3 7" id="KW-0808">Transferase</keyword>
<evidence type="ECO:0000256" key="4">
    <source>
        <dbReference type="ARBA" id="ARBA00022691"/>
    </source>
</evidence>
<proteinExistence type="inferred from homology"/>
<comment type="subcellular location">
    <subcellularLocation>
        <location evidence="1">Mitochondrion</location>
    </subcellularLocation>
</comment>
<dbReference type="RefSeq" id="XP_064769096.1">
    <property type="nucleotide sequence ID" value="XM_064910788.1"/>
</dbReference>
<dbReference type="Pfam" id="PF00398">
    <property type="entry name" value="RrnaAD"/>
    <property type="match status" value="1"/>
</dbReference>
<dbReference type="SUPFAM" id="SSF53335">
    <property type="entry name" value="S-adenosyl-L-methionine-dependent methyltransferases"/>
    <property type="match status" value="1"/>
</dbReference>
<dbReference type="GeneID" id="90036300"/>
<evidence type="ECO:0000256" key="6">
    <source>
        <dbReference type="ARBA" id="ARBA00024915"/>
    </source>
</evidence>
<keyword evidence="5 7" id="KW-0694">RNA-binding</keyword>
<organism evidence="9 10">
    <name type="scientific">Myxozyma melibiosi</name>
    <dbReference type="NCBI Taxonomy" id="54550"/>
    <lineage>
        <taxon>Eukaryota</taxon>
        <taxon>Fungi</taxon>
        <taxon>Dikarya</taxon>
        <taxon>Ascomycota</taxon>
        <taxon>Saccharomycotina</taxon>
        <taxon>Lipomycetes</taxon>
        <taxon>Lipomycetales</taxon>
        <taxon>Lipomycetaceae</taxon>
        <taxon>Myxozyma</taxon>
    </lineage>
</organism>
<evidence type="ECO:0000256" key="1">
    <source>
        <dbReference type="ARBA" id="ARBA00004173"/>
    </source>
</evidence>
<dbReference type="GO" id="GO:0032259">
    <property type="term" value="P:methylation"/>
    <property type="evidence" value="ECO:0007669"/>
    <property type="project" value="UniProtKB-KW"/>
</dbReference>
<feature type="binding site" evidence="7">
    <location>
        <position position="128"/>
    </location>
    <ligand>
        <name>S-adenosyl-L-methionine</name>
        <dbReference type="ChEBI" id="CHEBI:59789"/>
    </ligand>
</feature>
<evidence type="ECO:0000256" key="3">
    <source>
        <dbReference type="ARBA" id="ARBA00022679"/>
    </source>
</evidence>
<sequence>MREVFKRKLYDRTSFVNYERCGEILNELDLTEVYKSGEHEIIELYPCTGVWGRAVCELTKPSRHVALEHIPAFHEYSKKLNSDLPTMLPIAVDPYKWSVYTSLIKYGGINPQKLPSDKINPSLLVIGNLTTSQSKQLLDQFLVTVMYRNWLQHYGCVRMLLWTTASVASKVTLTQGERHRGRLAALAGLFTDITPVATFYEHKDFAKAIKIKRAQAQKKLGRVGSDVREKTTEFAPVPYNKKTLDANPVQLTSADVLGRDELVLLDIKPKPIQAWEDQVSMPAVEYVFRNLFILSSVALSSAVSSLGPGAPEYLSQKLPAKMMAKHPIDLSNEEFIELLLAFENWPFKPEHYFDITADADDTLQAAPAELTSSVLQTE</sequence>
<evidence type="ECO:0000256" key="8">
    <source>
        <dbReference type="RuleBase" id="RU362106"/>
    </source>
</evidence>
<dbReference type="PROSITE" id="PS51689">
    <property type="entry name" value="SAM_RNA_A_N6_MT"/>
    <property type="match status" value="1"/>
</dbReference>
<dbReference type="InterPro" id="IPR029063">
    <property type="entry name" value="SAM-dependent_MTases_sf"/>
</dbReference>
<dbReference type="InterPro" id="IPR023165">
    <property type="entry name" value="rRNA_Ade_diMease-like_C"/>
</dbReference>
<gene>
    <name evidence="9" type="ORF">BZA70DRAFT_255765</name>
</gene>
<feature type="binding site" evidence="7">
    <location>
        <position position="93"/>
    </location>
    <ligand>
        <name>S-adenosyl-L-methionine</name>
        <dbReference type="ChEBI" id="CHEBI:59789"/>
    </ligand>
</feature>
<keyword evidence="2 7" id="KW-0489">Methyltransferase</keyword>
<protein>
    <recommendedName>
        <fullName evidence="8">rRNA adenine N(6)-methyltransferase</fullName>
        <ecNumber evidence="8">2.1.1.-</ecNumber>
    </recommendedName>
</protein>
<dbReference type="Proteomes" id="UP001498771">
    <property type="component" value="Unassembled WGS sequence"/>
</dbReference>
<comment type="similarity">
    <text evidence="7 8">Belongs to the class I-like SAM-binding methyltransferase superfamily. rRNA adenine N(6)-methyltransferase family.</text>
</comment>
<evidence type="ECO:0000256" key="5">
    <source>
        <dbReference type="ARBA" id="ARBA00022884"/>
    </source>
</evidence>
<name>A0ABR1F887_9ASCO</name>